<dbReference type="Gene3D" id="1.10.3630.10">
    <property type="entry name" value="yeast vps74-n-term truncation variant domain like"/>
    <property type="match status" value="1"/>
</dbReference>
<dbReference type="InterPro" id="IPR038261">
    <property type="entry name" value="GPP34-like_sf"/>
</dbReference>
<proteinExistence type="predicted"/>
<gene>
    <name evidence="5" type="ORF">ACFQ16_00405</name>
</gene>
<evidence type="ECO:0000313" key="5">
    <source>
        <dbReference type="EMBL" id="MFD0918193.1"/>
    </source>
</evidence>
<evidence type="ECO:0000313" key="6">
    <source>
        <dbReference type="Proteomes" id="UP001597018"/>
    </source>
</evidence>
<dbReference type="RefSeq" id="WP_263250172.1">
    <property type="nucleotide sequence ID" value="NZ_BAABLT010000034.1"/>
</dbReference>
<keyword evidence="2" id="KW-0333">Golgi apparatus</keyword>
<dbReference type="EMBL" id="JBHTIW010000001">
    <property type="protein sequence ID" value="MFD0918193.1"/>
    <property type="molecule type" value="Genomic_DNA"/>
</dbReference>
<dbReference type="InterPro" id="IPR008628">
    <property type="entry name" value="GPP34-like"/>
</dbReference>
<evidence type="ECO:0000256" key="4">
    <source>
        <dbReference type="ARBA" id="ARBA00023136"/>
    </source>
</evidence>
<accession>A0ABW3FK91</accession>
<keyword evidence="4" id="KW-0472">Membrane</keyword>
<evidence type="ECO:0000256" key="1">
    <source>
        <dbReference type="ARBA" id="ARBA00004255"/>
    </source>
</evidence>
<protein>
    <submittedName>
        <fullName evidence="5">GPP34 family phosphoprotein</fullName>
    </submittedName>
</protein>
<comment type="subcellular location">
    <subcellularLocation>
        <location evidence="1">Golgi apparatus membrane</location>
        <topology evidence="1">Peripheral membrane protein</topology>
        <orientation evidence="1">Cytoplasmic side</orientation>
    </subcellularLocation>
</comment>
<comment type="caution">
    <text evidence="5">The sequence shown here is derived from an EMBL/GenBank/DDBJ whole genome shotgun (WGS) entry which is preliminary data.</text>
</comment>
<evidence type="ECO:0000256" key="3">
    <source>
        <dbReference type="ARBA" id="ARBA00023121"/>
    </source>
</evidence>
<evidence type="ECO:0000256" key="2">
    <source>
        <dbReference type="ARBA" id="ARBA00023034"/>
    </source>
</evidence>
<name>A0ABW3FK91_9PSEU</name>
<organism evidence="5 6">
    <name type="scientific">Saccharopolyspora rosea</name>
    <dbReference type="NCBI Taxonomy" id="524884"/>
    <lineage>
        <taxon>Bacteria</taxon>
        <taxon>Bacillati</taxon>
        <taxon>Actinomycetota</taxon>
        <taxon>Actinomycetes</taxon>
        <taxon>Pseudonocardiales</taxon>
        <taxon>Pseudonocardiaceae</taxon>
        <taxon>Saccharopolyspora</taxon>
    </lineage>
</organism>
<dbReference type="Pfam" id="PF05719">
    <property type="entry name" value="GPP34"/>
    <property type="match status" value="1"/>
</dbReference>
<reference evidence="6" key="1">
    <citation type="journal article" date="2019" name="Int. J. Syst. Evol. Microbiol.">
        <title>The Global Catalogue of Microorganisms (GCM) 10K type strain sequencing project: providing services to taxonomists for standard genome sequencing and annotation.</title>
        <authorList>
            <consortium name="The Broad Institute Genomics Platform"/>
            <consortium name="The Broad Institute Genome Sequencing Center for Infectious Disease"/>
            <person name="Wu L."/>
            <person name="Ma J."/>
        </authorList>
    </citation>
    <scope>NUCLEOTIDE SEQUENCE [LARGE SCALE GENOMIC DNA]</scope>
    <source>
        <strain evidence="6">CCUG 56401</strain>
    </source>
</reference>
<keyword evidence="6" id="KW-1185">Reference proteome</keyword>
<dbReference type="Proteomes" id="UP001597018">
    <property type="component" value="Unassembled WGS sequence"/>
</dbReference>
<keyword evidence="3" id="KW-0446">Lipid-binding</keyword>
<sequence>MAEFANLLALPDEFVLLVHRPNGTCDTAAGPVLGTVAAEVAELALRRRVEVRGGAVRLVDGSGTGQPWMDRMLAEFRDRAGEDGELDLRVWLQSRTGAFRTHRQVLVERGLLRRERRRFLGLFPDDRYHPDRPNRDALIEELRAAARGDRPLDDRLALLCALVYRTGLVHVLGFAHAEVTRMRAIAAARELGDGVDPRIAGMLVAVTTIPAAVATG</sequence>